<protein>
    <submittedName>
        <fullName evidence="4">Uncharacterized protein</fullName>
    </submittedName>
</protein>
<dbReference type="InterPro" id="IPR045156">
    <property type="entry name" value="Vac8"/>
</dbReference>
<dbReference type="GO" id="GO:0071562">
    <property type="term" value="P:nucleus-vacuole junction assembly"/>
    <property type="evidence" value="ECO:0007669"/>
    <property type="project" value="InterPro"/>
</dbReference>
<dbReference type="AlphaFoldDB" id="A0A7S1VQL0"/>
<dbReference type="InterPro" id="IPR016024">
    <property type="entry name" value="ARM-type_fold"/>
</dbReference>
<organism evidence="4">
    <name type="scientific">Grammatophora oceanica</name>
    <dbReference type="NCBI Taxonomy" id="210454"/>
    <lineage>
        <taxon>Eukaryota</taxon>
        <taxon>Sar</taxon>
        <taxon>Stramenopiles</taxon>
        <taxon>Ochrophyta</taxon>
        <taxon>Bacillariophyta</taxon>
        <taxon>Fragilariophyceae</taxon>
        <taxon>Fragilariophycidae</taxon>
        <taxon>Rhabdonematales</taxon>
        <taxon>Grammatophoraceae</taxon>
        <taxon>Grammatophora</taxon>
    </lineage>
</organism>
<dbReference type="Gene3D" id="1.25.10.10">
    <property type="entry name" value="Leucine-rich Repeat Variant"/>
    <property type="match status" value="2"/>
</dbReference>
<name>A0A7S1VQL0_9STRA</name>
<dbReference type="PANTHER" id="PTHR47249">
    <property type="entry name" value="VACUOLAR PROTEIN 8"/>
    <property type="match status" value="1"/>
</dbReference>
<feature type="compositionally biased region" description="Basic and acidic residues" evidence="3">
    <location>
        <begin position="244"/>
        <end position="261"/>
    </location>
</feature>
<evidence type="ECO:0000256" key="3">
    <source>
        <dbReference type="SAM" id="MobiDB-lite"/>
    </source>
</evidence>
<feature type="compositionally biased region" description="Low complexity" evidence="3">
    <location>
        <begin position="12"/>
        <end position="26"/>
    </location>
</feature>
<feature type="compositionally biased region" description="Basic and acidic residues" evidence="3">
    <location>
        <begin position="1"/>
        <end position="10"/>
    </location>
</feature>
<accession>A0A7S1VQL0</accession>
<dbReference type="SUPFAM" id="SSF48371">
    <property type="entry name" value="ARM repeat"/>
    <property type="match status" value="1"/>
</dbReference>
<sequence length="894" mass="97244">MSSRSIHDMESSDASSSSEGSDASSSFIDTSRTGTESGVFSNASTNKFDNTVSGNLQKTAPPSPLSLTTSSMSRNSRTAALLLRSRKDRRNHVSPAASRTSTPPIPDPLSPLSTLSGDATSQASASDTSGRHSVPPLSPSSTGTPSRRLRDDAQARFQARMRKKGAAHRARVPGGAAAKIIGPAIKELDTEKYKQTVQAVDFTLSDELMEEQKLEARAEAEDAGKVKELDSLRQKTRHEFTIGSSDNKRYRPTKEEPKEETISEASMPSILNRSEVFHENATAAVLALLTPNKKKEFGDNSSVGSGLSNMESNTGSDTSSNILISPNQNGGLVVKTKKAPNSTSAFQAPRGNETASVLSNLAIAPMTGIDESESTYQGPRSPTKAPVLSPSAQKSLEFMKKTMKNPTKTLADLLTAIATPEDITAMDRGFMVRRKNACGAVKVLTATPANRRTMCWTVGVLTSMTSVLADTGDQGLAVAFQDPDTQREYAEARKRAVASLLNLCIPKENRIAIFHSAGLVQAVVQVVNDDKGESRQGSCAILAYLAKTQENRLLMVQVPGLLDALTSVIRPHLRSSSGDPSRKNRSNWDAEDDQSVSMYSDSAITPSIDRISVETDGVTERTDEDSEATPKRIGSPTKALSRLAREYDQDPNKFLHRARQNIFALFFHVVKEKDNAYALARHKDLMLTLVDIAYLQSSPSHVHAVKILAHLTRHKGNNKHIVFRIRVFVPAMVVATTSHDGEARKYATFAIQNLSQDKSCRQEVASTKGLLRALCQRARQGADAEERLASMSALKNLTDEPANLIPMTNTAECFATLMQIAHGHDKNVTDMMQYLACDSLATLSHWLRKIATSGQVNTTKESGELKEEKSEDEENVPPELFVPSLKVITYNQWS</sequence>
<evidence type="ECO:0000313" key="4">
    <source>
        <dbReference type="EMBL" id="CAD9307978.1"/>
    </source>
</evidence>
<keyword evidence="2" id="KW-0677">Repeat</keyword>
<feature type="compositionally biased region" description="Polar residues" evidence="3">
    <location>
        <begin position="27"/>
        <end position="60"/>
    </location>
</feature>
<feature type="region of interest" description="Disordered" evidence="3">
    <location>
        <begin position="371"/>
        <end position="391"/>
    </location>
</feature>
<gene>
    <name evidence="4" type="ORF">GOCE00092_LOCUS25298</name>
</gene>
<evidence type="ECO:0000256" key="1">
    <source>
        <dbReference type="ARBA" id="ARBA00005462"/>
    </source>
</evidence>
<proteinExistence type="inferred from homology"/>
<feature type="compositionally biased region" description="Polar residues" evidence="3">
    <location>
        <begin position="299"/>
        <end position="328"/>
    </location>
</feature>
<feature type="region of interest" description="Disordered" evidence="3">
    <location>
        <begin position="1"/>
        <end position="149"/>
    </location>
</feature>
<dbReference type="PANTHER" id="PTHR47249:SF1">
    <property type="entry name" value="VACUOLAR PROTEIN 8"/>
    <property type="match status" value="1"/>
</dbReference>
<dbReference type="GO" id="GO:0043495">
    <property type="term" value="F:protein-membrane adaptor activity"/>
    <property type="evidence" value="ECO:0007669"/>
    <property type="project" value="InterPro"/>
</dbReference>
<feature type="region of interest" description="Disordered" evidence="3">
    <location>
        <begin position="857"/>
        <end position="878"/>
    </location>
</feature>
<reference evidence="4" key="1">
    <citation type="submission" date="2021-01" db="EMBL/GenBank/DDBJ databases">
        <authorList>
            <person name="Corre E."/>
            <person name="Pelletier E."/>
            <person name="Niang G."/>
            <person name="Scheremetjew M."/>
            <person name="Finn R."/>
            <person name="Kale V."/>
            <person name="Holt S."/>
            <person name="Cochrane G."/>
            <person name="Meng A."/>
            <person name="Brown T."/>
            <person name="Cohen L."/>
        </authorList>
    </citation>
    <scope>NUCLEOTIDE SEQUENCE</scope>
    <source>
        <strain evidence="4">CCMP 410</strain>
    </source>
</reference>
<dbReference type="InterPro" id="IPR011989">
    <property type="entry name" value="ARM-like"/>
</dbReference>
<feature type="region of interest" description="Disordered" evidence="3">
    <location>
        <begin position="298"/>
        <end position="328"/>
    </location>
</feature>
<dbReference type="EMBL" id="HBGK01048202">
    <property type="protein sequence ID" value="CAD9307978.1"/>
    <property type="molecule type" value="Transcribed_RNA"/>
</dbReference>
<feature type="region of interest" description="Disordered" evidence="3">
    <location>
        <begin position="244"/>
        <end position="265"/>
    </location>
</feature>
<comment type="similarity">
    <text evidence="1">Belongs to the beta-catenin family.</text>
</comment>
<feature type="region of interest" description="Disordered" evidence="3">
    <location>
        <begin position="611"/>
        <end position="636"/>
    </location>
</feature>
<feature type="compositionally biased region" description="Low complexity" evidence="3">
    <location>
        <begin position="116"/>
        <end position="128"/>
    </location>
</feature>
<evidence type="ECO:0000256" key="2">
    <source>
        <dbReference type="ARBA" id="ARBA00022737"/>
    </source>
</evidence>
<feature type="region of interest" description="Disordered" evidence="3">
    <location>
        <begin position="572"/>
        <end position="596"/>
    </location>
</feature>